<accession>A0ABR1MSL0</accession>
<name>A0ABR1MSL0_9PEZI</name>
<keyword evidence="2" id="KW-1185">Reference proteome</keyword>
<comment type="caution">
    <text evidence="1">The sequence shown here is derived from an EMBL/GenBank/DDBJ whole genome shotgun (WGS) entry which is preliminary data.</text>
</comment>
<evidence type="ECO:0000313" key="2">
    <source>
        <dbReference type="Proteomes" id="UP001367316"/>
    </source>
</evidence>
<dbReference type="Proteomes" id="UP001367316">
    <property type="component" value="Unassembled WGS sequence"/>
</dbReference>
<proteinExistence type="predicted"/>
<dbReference type="EMBL" id="JBBPBF010000061">
    <property type="protein sequence ID" value="KAK7605918.1"/>
    <property type="molecule type" value="Genomic_DNA"/>
</dbReference>
<evidence type="ECO:0000313" key="1">
    <source>
        <dbReference type="EMBL" id="KAK7605918.1"/>
    </source>
</evidence>
<organism evidence="1 2">
    <name type="scientific">Phyllosticta paracitricarpa</name>
    <dbReference type="NCBI Taxonomy" id="2016321"/>
    <lineage>
        <taxon>Eukaryota</taxon>
        <taxon>Fungi</taxon>
        <taxon>Dikarya</taxon>
        <taxon>Ascomycota</taxon>
        <taxon>Pezizomycotina</taxon>
        <taxon>Dothideomycetes</taxon>
        <taxon>Dothideomycetes incertae sedis</taxon>
        <taxon>Botryosphaeriales</taxon>
        <taxon>Phyllostictaceae</taxon>
        <taxon>Phyllosticta</taxon>
    </lineage>
</organism>
<gene>
    <name evidence="1" type="ORF">JOL62DRAFT_392427</name>
</gene>
<protein>
    <submittedName>
        <fullName evidence="1">Uncharacterized protein</fullName>
    </submittedName>
</protein>
<reference evidence="1 2" key="1">
    <citation type="submission" date="2024-04" db="EMBL/GenBank/DDBJ databases">
        <title>Phyllosticta paracitricarpa is synonymous to the EU quarantine fungus P. citricarpa based on phylogenomic analyses.</title>
        <authorList>
            <consortium name="Lawrence Berkeley National Laboratory"/>
            <person name="Van ingen-buijs V.A."/>
            <person name="Van westerhoven A.C."/>
            <person name="Haridas S."/>
            <person name="Skiadas P."/>
            <person name="Martin F."/>
            <person name="Groenewald J.Z."/>
            <person name="Crous P.W."/>
            <person name="Seidl M.F."/>
        </authorList>
    </citation>
    <scope>NUCLEOTIDE SEQUENCE [LARGE SCALE GENOMIC DNA]</scope>
    <source>
        <strain evidence="1 2">CBS 141358</strain>
    </source>
</reference>
<sequence length="158" mass="17194">MPCILPSAAASVASPYSSFRSVLALSSANPPENFDRDTAVARSRVNCQRCYECCVRSPGPLKAPLKPLCAIDQDLSNNAVIPSSPRFSVLVALVTSNFGPWLQPHSCHYTPPVPYYSYHVSFSFGPVAFRLPLDAWLECTVRGASFPRTLPLKTTVCS</sequence>